<keyword evidence="8 17" id="KW-0808">Transferase</keyword>
<gene>
    <name evidence="20" type="ORF">TT172_LOCUS5662</name>
</gene>
<evidence type="ECO:0000256" key="18">
    <source>
        <dbReference type="SAM" id="MobiDB-lite"/>
    </source>
</evidence>
<keyword evidence="9 17" id="KW-0548">Nucleotidyltransferase</keyword>
<evidence type="ECO:0000313" key="21">
    <source>
        <dbReference type="Proteomes" id="UP000289323"/>
    </source>
</evidence>
<keyword evidence="11 17" id="KW-0067">ATP-binding</keyword>
<evidence type="ECO:0000256" key="9">
    <source>
        <dbReference type="ARBA" id="ARBA00022695"/>
    </source>
</evidence>
<keyword evidence="12 17" id="KW-0520">NAD</keyword>
<dbReference type="InterPro" id="IPR005248">
    <property type="entry name" value="NadD/NMNAT"/>
</dbReference>
<keyword evidence="7 17" id="KW-0662">Pyridine nucleotide biosynthesis</keyword>
<comment type="pathway">
    <text evidence="4">Cofactor biosynthesis; NAD(+) biosynthesis; deamido-NAD(+) from nicotinate D-ribonucleotide: step 1/1.</text>
</comment>
<dbReference type="InterPro" id="IPR045094">
    <property type="entry name" value="NMNAT_euk"/>
</dbReference>
<feature type="domain" description="Cytidyltransferase-like" evidence="19">
    <location>
        <begin position="51"/>
        <end position="243"/>
    </location>
</feature>
<dbReference type="InterPro" id="IPR014729">
    <property type="entry name" value="Rossmann-like_a/b/a_fold"/>
</dbReference>
<dbReference type="EMBL" id="OUUZ01000010">
    <property type="protein sequence ID" value="SPQ23243.1"/>
    <property type="molecule type" value="Genomic_DNA"/>
</dbReference>
<dbReference type="GO" id="GO:0009435">
    <property type="term" value="P:NAD+ biosynthetic process"/>
    <property type="evidence" value="ECO:0007669"/>
    <property type="project" value="UniProtKB-UniPathway"/>
</dbReference>
<comment type="pathway">
    <text evidence="3 17">Cofactor biosynthesis; NAD(+) biosynthesis; NAD(+) from nicotinamide D-ribonucleotide: step 1/1.</text>
</comment>
<evidence type="ECO:0000256" key="12">
    <source>
        <dbReference type="ARBA" id="ARBA00023027"/>
    </source>
</evidence>
<keyword evidence="13" id="KW-0496">Mitochondrion</keyword>
<sequence>MASATADSGTQTPTQLAEQPLLGSAQTPYTFPVHKLRRRQLEPGKTPLVLVACGSFSPITYLHLRMFEMASDFVRFNTDFEVCAGYLSPVSDAYKKVGLAPGHHRVNMCSRAVEHSPWLMVDPYETVNCDENGQPQYVPTAKVLRHFDHEINTVLGGIEGTDGQMKKARIALLAGADLVMSMGEPGLWAPQDLDTILGQYGAFIIERSGTDIDEALASLRQYEHNIWVISQVIQNDISSTKVRLFLKKDLSVRYLIPDPVVEYIEQHHLFQEPKPNSSRGQTPDSTPGPSNSKVAKS</sequence>
<dbReference type="InterPro" id="IPR051182">
    <property type="entry name" value="Euk_NMN_adenylyltrnsfrase"/>
</dbReference>
<evidence type="ECO:0000256" key="13">
    <source>
        <dbReference type="ARBA" id="ARBA00023128"/>
    </source>
</evidence>
<dbReference type="EC" id="2.7.7.1" evidence="17"/>
<dbReference type="PANTHER" id="PTHR12039">
    <property type="entry name" value="NICOTINAMIDE MONONUCLEOTIDE ADENYLYLTRANSFERASE"/>
    <property type="match status" value="1"/>
</dbReference>
<evidence type="ECO:0000256" key="5">
    <source>
        <dbReference type="ARBA" id="ARBA00007064"/>
    </source>
</evidence>
<comment type="catalytic activity">
    <reaction evidence="14 17">
        <text>nicotinate beta-D-ribonucleotide + ATP + H(+) = deamido-NAD(+) + diphosphate</text>
        <dbReference type="Rhea" id="RHEA:22860"/>
        <dbReference type="ChEBI" id="CHEBI:15378"/>
        <dbReference type="ChEBI" id="CHEBI:30616"/>
        <dbReference type="ChEBI" id="CHEBI:33019"/>
        <dbReference type="ChEBI" id="CHEBI:57502"/>
        <dbReference type="ChEBI" id="CHEBI:58437"/>
        <dbReference type="EC" id="2.7.7.18"/>
    </reaction>
</comment>
<evidence type="ECO:0000256" key="3">
    <source>
        <dbReference type="ARBA" id="ARBA00004658"/>
    </source>
</evidence>
<dbReference type="Pfam" id="PF01467">
    <property type="entry name" value="CTP_transf_like"/>
    <property type="match status" value="1"/>
</dbReference>
<comment type="cofactor">
    <cofactor evidence="1">
        <name>Mg(2+)</name>
        <dbReference type="ChEBI" id="CHEBI:18420"/>
    </cofactor>
</comment>
<accession>A0A3S4AQ60</accession>
<evidence type="ECO:0000256" key="10">
    <source>
        <dbReference type="ARBA" id="ARBA00022741"/>
    </source>
</evidence>
<reference evidence="20 21" key="1">
    <citation type="submission" date="2018-04" db="EMBL/GenBank/DDBJ databases">
        <authorList>
            <person name="Huttner S."/>
            <person name="Dainat J."/>
        </authorList>
    </citation>
    <scope>NUCLEOTIDE SEQUENCE [LARGE SCALE GENOMIC DNA]</scope>
</reference>
<dbReference type="GO" id="GO:0004515">
    <property type="term" value="F:nicotinate-nucleotide adenylyltransferase activity"/>
    <property type="evidence" value="ECO:0007669"/>
    <property type="project" value="UniProtKB-EC"/>
</dbReference>
<proteinExistence type="inferred from homology"/>
<dbReference type="FunFam" id="3.40.50.620:FF:000221">
    <property type="entry name" value="Nicotinamide/nicotinic acid mononucleotide adenylyltransferase 3"/>
    <property type="match status" value="1"/>
</dbReference>
<comment type="catalytic activity">
    <reaction evidence="15 17">
        <text>beta-nicotinamide D-ribonucleotide + ATP + H(+) = diphosphate + NAD(+)</text>
        <dbReference type="Rhea" id="RHEA:21360"/>
        <dbReference type="ChEBI" id="CHEBI:14649"/>
        <dbReference type="ChEBI" id="CHEBI:15378"/>
        <dbReference type="ChEBI" id="CHEBI:30616"/>
        <dbReference type="ChEBI" id="CHEBI:33019"/>
        <dbReference type="ChEBI" id="CHEBI:57540"/>
        <dbReference type="EC" id="2.7.7.1"/>
    </reaction>
</comment>
<dbReference type="EC" id="2.7.7.18" evidence="17"/>
<evidence type="ECO:0000313" key="20">
    <source>
        <dbReference type="EMBL" id="SPQ23243.1"/>
    </source>
</evidence>
<evidence type="ECO:0000256" key="15">
    <source>
        <dbReference type="ARBA" id="ARBA00049001"/>
    </source>
</evidence>
<name>A0A3S4AQ60_9PEZI</name>
<dbReference type="NCBIfam" id="TIGR00482">
    <property type="entry name" value="nicotinate (nicotinamide) nucleotide adenylyltransferase"/>
    <property type="match status" value="1"/>
</dbReference>
<dbReference type="GO" id="GO:0000309">
    <property type="term" value="F:nicotinamide-nucleotide adenylyltransferase activity"/>
    <property type="evidence" value="ECO:0007669"/>
    <property type="project" value="UniProtKB-EC"/>
</dbReference>
<comment type="subunit">
    <text evidence="6">Homotetramer.</text>
</comment>
<evidence type="ECO:0000256" key="4">
    <source>
        <dbReference type="ARBA" id="ARBA00005019"/>
    </source>
</evidence>
<evidence type="ECO:0000256" key="1">
    <source>
        <dbReference type="ARBA" id="ARBA00001946"/>
    </source>
</evidence>
<dbReference type="Proteomes" id="UP000289323">
    <property type="component" value="Unassembled WGS sequence"/>
</dbReference>
<evidence type="ECO:0000256" key="14">
    <source>
        <dbReference type="ARBA" id="ARBA00048721"/>
    </source>
</evidence>
<dbReference type="CDD" id="cd09286">
    <property type="entry name" value="NMNAT_Eukarya"/>
    <property type="match status" value="1"/>
</dbReference>
<comment type="similarity">
    <text evidence="5 17">Belongs to the eukaryotic NMN adenylyltransferase family.</text>
</comment>
<protein>
    <recommendedName>
        <fullName evidence="17">Nicotinamide-nucleotide adenylyltransferase</fullName>
        <ecNumber evidence="17">2.7.7.1</ecNumber>
        <ecNumber evidence="17">2.7.7.18</ecNumber>
    </recommendedName>
</protein>
<dbReference type="PANTHER" id="PTHR12039:SF0">
    <property type="entry name" value="NICOTINAMIDE-NUCLEOTIDE ADENYLYLTRANSFERASE"/>
    <property type="match status" value="1"/>
</dbReference>
<feature type="region of interest" description="Disordered" evidence="18">
    <location>
        <begin position="271"/>
        <end position="297"/>
    </location>
</feature>
<dbReference type="GO" id="GO:0005759">
    <property type="term" value="C:mitochondrial matrix"/>
    <property type="evidence" value="ECO:0007669"/>
    <property type="project" value="UniProtKB-ARBA"/>
</dbReference>
<evidence type="ECO:0000259" key="19">
    <source>
        <dbReference type="Pfam" id="PF01467"/>
    </source>
</evidence>
<evidence type="ECO:0000256" key="16">
    <source>
        <dbReference type="ARBA" id="ARBA00093425"/>
    </source>
</evidence>
<dbReference type="GO" id="GO:0005524">
    <property type="term" value="F:ATP binding"/>
    <property type="evidence" value="ECO:0007669"/>
    <property type="project" value="UniProtKB-KW"/>
</dbReference>
<evidence type="ECO:0000256" key="8">
    <source>
        <dbReference type="ARBA" id="ARBA00022679"/>
    </source>
</evidence>
<evidence type="ECO:0000256" key="17">
    <source>
        <dbReference type="RuleBase" id="RU362021"/>
    </source>
</evidence>
<comment type="function">
    <text evidence="16">Catalyzes the formation of NAD(+) from nicotinamide mononucleotide (NMN) and ATP. Can also use the deamidated form; nicotinic acid mononucleotide (NaMN) as substrate with the same efficiency. Can use triazofurin monophosphate (TrMP) as substrate. Can also use GTP and ITP as nucleotide donors. Also catalyzes the reverse reaction, i.e. the pyrophosphorolytic cleavage of NAD(+). For the pyrophosphorolytic activity, can use NAD(+), NADH, NaAD, nicotinic acid adenine dinucleotide phosphate (NHD), nicotinamide guanine dinucleotide (NGD) as substrates. Fails to cleave phosphorylated dinucleotides NADP(+), NADPH and NaADP(+). Protects against axonal degeneration following injury. May be involved in the maintenance of axonal integrity. Also functions as a stress-response chaperone protein that prevents toxic aggregation of proteins; this function may be independent of its NAD(+) synthesis activity.</text>
</comment>
<evidence type="ECO:0000256" key="2">
    <source>
        <dbReference type="ARBA" id="ARBA00004173"/>
    </source>
</evidence>
<organism evidence="20 21">
    <name type="scientific">Thermothielavioides terrestris</name>
    <dbReference type="NCBI Taxonomy" id="2587410"/>
    <lineage>
        <taxon>Eukaryota</taxon>
        <taxon>Fungi</taxon>
        <taxon>Dikarya</taxon>
        <taxon>Ascomycota</taxon>
        <taxon>Pezizomycotina</taxon>
        <taxon>Sordariomycetes</taxon>
        <taxon>Sordariomycetidae</taxon>
        <taxon>Sordariales</taxon>
        <taxon>Chaetomiaceae</taxon>
        <taxon>Thermothielavioides</taxon>
    </lineage>
</organism>
<dbReference type="InterPro" id="IPR004821">
    <property type="entry name" value="Cyt_trans-like"/>
</dbReference>
<dbReference type="Gene3D" id="3.40.50.620">
    <property type="entry name" value="HUPs"/>
    <property type="match status" value="1"/>
</dbReference>
<dbReference type="UniPathway" id="UPA00253">
    <property type="reaction ID" value="UER00332"/>
</dbReference>
<feature type="compositionally biased region" description="Polar residues" evidence="18">
    <location>
        <begin position="274"/>
        <end position="297"/>
    </location>
</feature>
<comment type="subcellular location">
    <subcellularLocation>
        <location evidence="2">Mitochondrion</location>
    </subcellularLocation>
</comment>
<keyword evidence="10 17" id="KW-0547">Nucleotide-binding</keyword>
<evidence type="ECO:0000256" key="11">
    <source>
        <dbReference type="ARBA" id="ARBA00022840"/>
    </source>
</evidence>
<dbReference type="SUPFAM" id="SSF52374">
    <property type="entry name" value="Nucleotidylyl transferase"/>
    <property type="match status" value="1"/>
</dbReference>
<evidence type="ECO:0000256" key="6">
    <source>
        <dbReference type="ARBA" id="ARBA00011881"/>
    </source>
</evidence>
<dbReference type="AlphaFoldDB" id="A0A3S4AQ60"/>
<evidence type="ECO:0000256" key="7">
    <source>
        <dbReference type="ARBA" id="ARBA00022642"/>
    </source>
</evidence>